<dbReference type="EMBL" id="LR746272">
    <property type="protein sequence ID" value="CAA7401851.1"/>
    <property type="molecule type" value="Genomic_DNA"/>
</dbReference>
<proteinExistence type="predicted"/>
<protein>
    <submittedName>
        <fullName evidence="1">Uncharacterized protein</fullName>
    </submittedName>
</protein>
<accession>A0A7I8KW69</accession>
<reference evidence="1" key="1">
    <citation type="submission" date="2020-02" db="EMBL/GenBank/DDBJ databases">
        <authorList>
            <person name="Scholz U."/>
            <person name="Mascher M."/>
            <person name="Fiebig A."/>
        </authorList>
    </citation>
    <scope>NUCLEOTIDE SEQUENCE</scope>
</reference>
<dbReference type="AlphaFoldDB" id="A0A7I8KW69"/>
<name>A0A7I8KW69_SPIIN</name>
<evidence type="ECO:0000313" key="2">
    <source>
        <dbReference type="Proteomes" id="UP000663760"/>
    </source>
</evidence>
<gene>
    <name evidence="1" type="ORF">SI8410_09012529</name>
</gene>
<evidence type="ECO:0000313" key="1">
    <source>
        <dbReference type="EMBL" id="CAA7401851.1"/>
    </source>
</evidence>
<sequence>MKREWHTCAPISHNRSSSYLQLLPKYASDPLVGLVGQ</sequence>
<keyword evidence="2" id="KW-1185">Reference proteome</keyword>
<organism evidence="1 2">
    <name type="scientific">Spirodela intermedia</name>
    <name type="common">Intermediate duckweed</name>
    <dbReference type="NCBI Taxonomy" id="51605"/>
    <lineage>
        <taxon>Eukaryota</taxon>
        <taxon>Viridiplantae</taxon>
        <taxon>Streptophyta</taxon>
        <taxon>Embryophyta</taxon>
        <taxon>Tracheophyta</taxon>
        <taxon>Spermatophyta</taxon>
        <taxon>Magnoliopsida</taxon>
        <taxon>Liliopsida</taxon>
        <taxon>Araceae</taxon>
        <taxon>Lemnoideae</taxon>
        <taxon>Spirodela</taxon>
    </lineage>
</organism>
<dbReference type="Proteomes" id="UP000663760">
    <property type="component" value="Chromosome 9"/>
</dbReference>